<dbReference type="AlphaFoldDB" id="A0A371IA39"/>
<sequence length="100" mass="12263">MGKCKIPPFLGNCELEVYVDWELKVEKILVRLVTLEFGDYVLVWWTQMLEDVRRGIRDLCENLLALKRMMRDRFVLPFYTKDLHNKLKRLYQWSRSMEEY</sequence>
<evidence type="ECO:0000259" key="1">
    <source>
        <dbReference type="Pfam" id="PF03732"/>
    </source>
</evidence>
<feature type="domain" description="Retrotransposon gag" evidence="1">
    <location>
        <begin position="32"/>
        <end position="100"/>
    </location>
</feature>
<organism evidence="2 3">
    <name type="scientific">Mucuna pruriens</name>
    <name type="common">Velvet bean</name>
    <name type="synonym">Dolichos pruriens</name>
    <dbReference type="NCBI Taxonomy" id="157652"/>
    <lineage>
        <taxon>Eukaryota</taxon>
        <taxon>Viridiplantae</taxon>
        <taxon>Streptophyta</taxon>
        <taxon>Embryophyta</taxon>
        <taxon>Tracheophyta</taxon>
        <taxon>Spermatophyta</taxon>
        <taxon>Magnoliopsida</taxon>
        <taxon>eudicotyledons</taxon>
        <taxon>Gunneridae</taxon>
        <taxon>Pentapetalae</taxon>
        <taxon>rosids</taxon>
        <taxon>fabids</taxon>
        <taxon>Fabales</taxon>
        <taxon>Fabaceae</taxon>
        <taxon>Papilionoideae</taxon>
        <taxon>50 kb inversion clade</taxon>
        <taxon>NPAAA clade</taxon>
        <taxon>indigoferoid/millettioid clade</taxon>
        <taxon>Phaseoleae</taxon>
        <taxon>Mucuna</taxon>
    </lineage>
</organism>
<comment type="caution">
    <text evidence="2">The sequence shown here is derived from an EMBL/GenBank/DDBJ whole genome shotgun (WGS) entry which is preliminary data.</text>
</comment>
<dbReference type="EMBL" id="QJKJ01000559">
    <property type="protein sequence ID" value="RDY11899.1"/>
    <property type="molecule type" value="Genomic_DNA"/>
</dbReference>
<proteinExistence type="predicted"/>
<gene>
    <name evidence="2" type="ORF">CR513_03378</name>
</gene>
<name>A0A371IA39_MUCPR</name>
<feature type="non-terminal residue" evidence="2">
    <location>
        <position position="1"/>
    </location>
</feature>
<evidence type="ECO:0000313" key="2">
    <source>
        <dbReference type="EMBL" id="RDY11899.1"/>
    </source>
</evidence>
<keyword evidence="3" id="KW-1185">Reference proteome</keyword>
<dbReference type="InterPro" id="IPR005162">
    <property type="entry name" value="Retrotrans_gag_dom"/>
</dbReference>
<protein>
    <recommendedName>
        <fullName evidence="1">Retrotransposon gag domain-containing protein</fullName>
    </recommendedName>
</protein>
<reference evidence="2" key="1">
    <citation type="submission" date="2018-05" db="EMBL/GenBank/DDBJ databases">
        <title>Draft genome of Mucuna pruriens seed.</title>
        <authorList>
            <person name="Nnadi N.E."/>
            <person name="Vos R."/>
            <person name="Hasami M.H."/>
            <person name="Devisetty U.K."/>
            <person name="Aguiy J.C."/>
        </authorList>
    </citation>
    <scope>NUCLEOTIDE SEQUENCE [LARGE SCALE GENOMIC DNA]</scope>
    <source>
        <strain evidence="2">JCA_2017</strain>
    </source>
</reference>
<dbReference type="Proteomes" id="UP000257109">
    <property type="component" value="Unassembled WGS sequence"/>
</dbReference>
<dbReference type="OrthoDB" id="1731207at2759"/>
<accession>A0A371IA39</accession>
<dbReference type="Pfam" id="PF03732">
    <property type="entry name" value="Retrotrans_gag"/>
    <property type="match status" value="1"/>
</dbReference>
<evidence type="ECO:0000313" key="3">
    <source>
        <dbReference type="Proteomes" id="UP000257109"/>
    </source>
</evidence>